<accession>A0A4W3H1U2</accession>
<reference evidence="3" key="4">
    <citation type="submission" date="2025-08" db="UniProtKB">
        <authorList>
            <consortium name="Ensembl"/>
        </authorList>
    </citation>
    <scope>IDENTIFICATION</scope>
</reference>
<dbReference type="InterPro" id="IPR029071">
    <property type="entry name" value="Ubiquitin-like_domsf"/>
</dbReference>
<dbReference type="STRING" id="7868.ENSCMIP00000004064"/>
<sequence>ASRRPDQFKEHICSSVSIPADKQRLIYQGRVLQDEKKLKDYDVHGKVIHLVERAPPQTQPAPEGSPPPGASNSHPAGARGPGGPNPHDRNPNSYVMVGTFNLPVNLLDPQQIQVGGVAGCGGRDTDELLKKIGPQTWSDWRARLAGPRCGTGGHCSNPLFPLSLPLSPYSSLCSR</sequence>
<reference evidence="3" key="5">
    <citation type="submission" date="2025-09" db="UniProtKB">
        <authorList>
            <consortium name="Ensembl"/>
        </authorList>
    </citation>
    <scope>IDENTIFICATION</scope>
</reference>
<reference evidence="4" key="2">
    <citation type="journal article" date="2007" name="PLoS Biol.">
        <title>Survey sequencing and comparative analysis of the elephant shark (Callorhinchus milii) genome.</title>
        <authorList>
            <person name="Venkatesh B."/>
            <person name="Kirkness E.F."/>
            <person name="Loh Y.H."/>
            <person name="Halpern A.L."/>
            <person name="Lee A.P."/>
            <person name="Johnson J."/>
            <person name="Dandona N."/>
            <person name="Viswanathan L.D."/>
            <person name="Tay A."/>
            <person name="Venter J.C."/>
            <person name="Strausberg R.L."/>
            <person name="Brenner S."/>
        </authorList>
    </citation>
    <scope>NUCLEOTIDE SEQUENCE [LARGE SCALE GENOMIC DNA]</scope>
</reference>
<dbReference type="GO" id="GO:0031593">
    <property type="term" value="F:polyubiquitin modification-dependent protein binding"/>
    <property type="evidence" value="ECO:0007669"/>
    <property type="project" value="TreeGrafter"/>
</dbReference>
<dbReference type="Ensembl" id="ENSCMIT00000004216.1">
    <property type="protein sequence ID" value="ENSCMIP00000004064.1"/>
    <property type="gene ID" value="ENSCMIG00000002439.1"/>
</dbReference>
<protein>
    <recommendedName>
        <fullName evidence="2">Ubiquitin-like domain-containing protein</fullName>
    </recommendedName>
</protein>
<keyword evidence="4" id="KW-1185">Reference proteome</keyword>
<dbReference type="Proteomes" id="UP000314986">
    <property type="component" value="Unassembled WGS sequence"/>
</dbReference>
<evidence type="ECO:0000313" key="3">
    <source>
        <dbReference type="Ensembl" id="ENSCMIP00000004064.1"/>
    </source>
</evidence>
<organism evidence="3 4">
    <name type="scientific">Callorhinchus milii</name>
    <name type="common">Ghost shark</name>
    <dbReference type="NCBI Taxonomy" id="7868"/>
    <lineage>
        <taxon>Eukaryota</taxon>
        <taxon>Metazoa</taxon>
        <taxon>Chordata</taxon>
        <taxon>Craniata</taxon>
        <taxon>Vertebrata</taxon>
        <taxon>Chondrichthyes</taxon>
        <taxon>Holocephali</taxon>
        <taxon>Chimaeriformes</taxon>
        <taxon>Callorhinchidae</taxon>
        <taxon>Callorhinchus</taxon>
    </lineage>
</organism>
<dbReference type="PANTHER" id="PTHR15204">
    <property type="entry name" value="LARGE PROLINE-RICH PROTEIN BAG6"/>
    <property type="match status" value="1"/>
</dbReference>
<dbReference type="PANTHER" id="PTHR15204:SF0">
    <property type="entry name" value="LARGE PROLINE-RICH PROTEIN BAG6"/>
    <property type="match status" value="1"/>
</dbReference>
<feature type="region of interest" description="Disordered" evidence="1">
    <location>
        <begin position="53"/>
        <end position="94"/>
    </location>
</feature>
<dbReference type="GeneTree" id="ENSGT00390000016199"/>
<dbReference type="Pfam" id="PF00240">
    <property type="entry name" value="ubiquitin"/>
    <property type="match status" value="1"/>
</dbReference>
<dbReference type="InterPro" id="IPR000626">
    <property type="entry name" value="Ubiquitin-like_dom"/>
</dbReference>
<reference evidence="4" key="3">
    <citation type="journal article" date="2014" name="Nature">
        <title>Elephant shark genome provides unique insights into gnathostome evolution.</title>
        <authorList>
            <consortium name="International Elephant Shark Genome Sequencing Consortium"/>
            <person name="Venkatesh B."/>
            <person name="Lee A.P."/>
            <person name="Ravi V."/>
            <person name="Maurya A.K."/>
            <person name="Lian M.M."/>
            <person name="Swann J.B."/>
            <person name="Ohta Y."/>
            <person name="Flajnik M.F."/>
            <person name="Sutoh Y."/>
            <person name="Kasahara M."/>
            <person name="Hoon S."/>
            <person name="Gangu V."/>
            <person name="Roy S.W."/>
            <person name="Irimia M."/>
            <person name="Korzh V."/>
            <person name="Kondrychyn I."/>
            <person name="Lim Z.W."/>
            <person name="Tay B.H."/>
            <person name="Tohari S."/>
            <person name="Kong K.W."/>
            <person name="Ho S."/>
            <person name="Lorente-Galdos B."/>
            <person name="Quilez J."/>
            <person name="Marques-Bonet T."/>
            <person name="Raney B.J."/>
            <person name="Ingham P.W."/>
            <person name="Tay A."/>
            <person name="Hillier L.W."/>
            <person name="Minx P."/>
            <person name="Boehm T."/>
            <person name="Wilson R.K."/>
            <person name="Brenner S."/>
            <person name="Warren W.C."/>
        </authorList>
    </citation>
    <scope>NUCLEOTIDE SEQUENCE [LARGE SCALE GENOMIC DNA]</scope>
</reference>
<dbReference type="SUPFAM" id="SSF54236">
    <property type="entry name" value="Ubiquitin-like"/>
    <property type="match status" value="1"/>
</dbReference>
<evidence type="ECO:0000256" key="1">
    <source>
        <dbReference type="SAM" id="MobiDB-lite"/>
    </source>
</evidence>
<dbReference type="Gene3D" id="3.10.20.90">
    <property type="entry name" value="Phosphatidylinositol 3-kinase Catalytic Subunit, Chain A, domain 1"/>
    <property type="match status" value="1"/>
</dbReference>
<dbReference type="OMA" id="HSCGEYM"/>
<dbReference type="GO" id="GO:0051787">
    <property type="term" value="F:misfolded protein binding"/>
    <property type="evidence" value="ECO:0007669"/>
    <property type="project" value="TreeGrafter"/>
</dbReference>
<feature type="domain" description="Ubiquitin-like" evidence="2">
    <location>
        <begin position="1"/>
        <end position="43"/>
    </location>
</feature>
<dbReference type="PROSITE" id="PS00299">
    <property type="entry name" value="UBIQUITIN_1"/>
    <property type="match status" value="1"/>
</dbReference>
<reference evidence="4" key="1">
    <citation type="journal article" date="2006" name="Science">
        <title>Ancient noncoding elements conserved in the human genome.</title>
        <authorList>
            <person name="Venkatesh B."/>
            <person name="Kirkness E.F."/>
            <person name="Loh Y.H."/>
            <person name="Halpern A.L."/>
            <person name="Lee A.P."/>
            <person name="Johnson J."/>
            <person name="Dandona N."/>
            <person name="Viswanathan L.D."/>
            <person name="Tay A."/>
            <person name="Venter J.C."/>
            <person name="Strausberg R.L."/>
            <person name="Brenner S."/>
        </authorList>
    </citation>
    <scope>NUCLEOTIDE SEQUENCE [LARGE SCALE GENOMIC DNA]</scope>
</reference>
<evidence type="ECO:0000259" key="2">
    <source>
        <dbReference type="PROSITE" id="PS50053"/>
    </source>
</evidence>
<dbReference type="InParanoid" id="A0A4W3H1U2"/>
<dbReference type="InterPro" id="IPR019954">
    <property type="entry name" value="Ubiquitin_CS"/>
</dbReference>
<proteinExistence type="predicted"/>
<name>A0A4W3H1U2_CALMI</name>
<dbReference type="GO" id="GO:0036503">
    <property type="term" value="P:ERAD pathway"/>
    <property type="evidence" value="ECO:0007669"/>
    <property type="project" value="TreeGrafter"/>
</dbReference>
<dbReference type="AlphaFoldDB" id="A0A4W3H1U2"/>
<evidence type="ECO:0000313" key="4">
    <source>
        <dbReference type="Proteomes" id="UP000314986"/>
    </source>
</evidence>
<feature type="compositionally biased region" description="Pro residues" evidence="1">
    <location>
        <begin position="57"/>
        <end position="69"/>
    </location>
</feature>
<dbReference type="PROSITE" id="PS50053">
    <property type="entry name" value="UBIQUITIN_2"/>
    <property type="match status" value="1"/>
</dbReference>
<dbReference type="GO" id="GO:0071818">
    <property type="term" value="C:BAT3 complex"/>
    <property type="evidence" value="ECO:0007669"/>
    <property type="project" value="TreeGrafter"/>
</dbReference>